<name>A0ABP8U3T2_9ACTN</name>
<dbReference type="Proteomes" id="UP001501442">
    <property type="component" value="Unassembled WGS sequence"/>
</dbReference>
<evidence type="ECO:0000256" key="3">
    <source>
        <dbReference type="ARBA" id="ARBA00022989"/>
    </source>
</evidence>
<comment type="subcellular location">
    <subcellularLocation>
        <location evidence="1">Membrane</location>
        <topology evidence="1">Multi-pass membrane protein</topology>
    </subcellularLocation>
</comment>
<sequence>MPRDIAVIARHTCVLLARDPGTLIAYAVMSSTLMAVLHPVYQRMAGPGVSGATSAAAGTAVMFTLLALDVAGEQILAERDWHTWDRLRATPARPVAVLTGKALPLVTVFLALQALLFAEAGWWYGLDLTAGTWRLPLLWLAWASCATALGLALGAWLNSRGRLGAIADITAMITTGLSGALVPLTGLPRWIGDLAPALPAYWAVRGFQAALGGHPAGAYTRAVLAITAITVLAGALAALGTLRRTHRTA</sequence>
<evidence type="ECO:0000256" key="2">
    <source>
        <dbReference type="ARBA" id="ARBA00022692"/>
    </source>
</evidence>
<keyword evidence="8" id="KW-1185">Reference proteome</keyword>
<feature type="transmembrane region" description="Helical" evidence="5">
    <location>
        <begin position="222"/>
        <end position="242"/>
    </location>
</feature>
<dbReference type="PANTHER" id="PTHR43229">
    <property type="entry name" value="NODULATION PROTEIN J"/>
    <property type="match status" value="1"/>
</dbReference>
<dbReference type="EMBL" id="BAABHK010000002">
    <property type="protein sequence ID" value="GAA4622051.1"/>
    <property type="molecule type" value="Genomic_DNA"/>
</dbReference>
<reference evidence="8" key="1">
    <citation type="journal article" date="2019" name="Int. J. Syst. Evol. Microbiol.">
        <title>The Global Catalogue of Microorganisms (GCM) 10K type strain sequencing project: providing services to taxonomists for standard genome sequencing and annotation.</title>
        <authorList>
            <consortium name="The Broad Institute Genomics Platform"/>
            <consortium name="The Broad Institute Genome Sequencing Center for Infectious Disease"/>
            <person name="Wu L."/>
            <person name="Ma J."/>
        </authorList>
    </citation>
    <scope>NUCLEOTIDE SEQUENCE [LARGE SCALE GENOMIC DNA]</scope>
    <source>
        <strain evidence="8">JCM 17939</strain>
    </source>
</reference>
<dbReference type="InterPro" id="IPR013525">
    <property type="entry name" value="ABC2_TM"/>
</dbReference>
<evidence type="ECO:0000313" key="7">
    <source>
        <dbReference type="EMBL" id="GAA4622051.1"/>
    </source>
</evidence>
<proteinExistence type="predicted"/>
<keyword evidence="3 5" id="KW-1133">Transmembrane helix</keyword>
<feature type="transmembrane region" description="Helical" evidence="5">
    <location>
        <begin position="21"/>
        <end position="41"/>
    </location>
</feature>
<evidence type="ECO:0000256" key="1">
    <source>
        <dbReference type="ARBA" id="ARBA00004141"/>
    </source>
</evidence>
<comment type="caution">
    <text evidence="7">The sequence shown here is derived from an EMBL/GenBank/DDBJ whole genome shotgun (WGS) entry which is preliminary data.</text>
</comment>
<accession>A0ABP8U3T2</accession>
<feature type="transmembrane region" description="Helical" evidence="5">
    <location>
        <begin position="169"/>
        <end position="191"/>
    </location>
</feature>
<feature type="domain" description="ABC-2 type transporter transmembrane" evidence="6">
    <location>
        <begin position="6"/>
        <end position="210"/>
    </location>
</feature>
<dbReference type="Pfam" id="PF01061">
    <property type="entry name" value="ABC2_membrane"/>
    <property type="match status" value="1"/>
</dbReference>
<dbReference type="RefSeq" id="WP_345429693.1">
    <property type="nucleotide sequence ID" value="NZ_BAABHK010000002.1"/>
</dbReference>
<gene>
    <name evidence="7" type="ORF">GCM10023196_012690</name>
</gene>
<dbReference type="InterPro" id="IPR051784">
    <property type="entry name" value="Nod_factor_ABC_transporter"/>
</dbReference>
<evidence type="ECO:0000259" key="6">
    <source>
        <dbReference type="Pfam" id="PF01061"/>
    </source>
</evidence>
<feature type="transmembrane region" description="Helical" evidence="5">
    <location>
        <begin position="53"/>
        <end position="71"/>
    </location>
</feature>
<dbReference type="PANTHER" id="PTHR43229:SF3">
    <property type="entry name" value="ABC-TYPE MULTIDRUG TRANSPORT SYSTEM, PERMEASE COMPONENT"/>
    <property type="match status" value="1"/>
</dbReference>
<feature type="transmembrane region" description="Helical" evidence="5">
    <location>
        <begin position="137"/>
        <end position="157"/>
    </location>
</feature>
<feature type="transmembrane region" description="Helical" evidence="5">
    <location>
        <begin position="102"/>
        <end position="125"/>
    </location>
</feature>
<organism evidence="7 8">
    <name type="scientific">Actinoallomurus vinaceus</name>
    <dbReference type="NCBI Taxonomy" id="1080074"/>
    <lineage>
        <taxon>Bacteria</taxon>
        <taxon>Bacillati</taxon>
        <taxon>Actinomycetota</taxon>
        <taxon>Actinomycetes</taxon>
        <taxon>Streptosporangiales</taxon>
        <taxon>Thermomonosporaceae</taxon>
        <taxon>Actinoallomurus</taxon>
    </lineage>
</organism>
<keyword evidence="4 5" id="KW-0472">Membrane</keyword>
<protein>
    <recommendedName>
        <fullName evidence="6">ABC-2 type transporter transmembrane domain-containing protein</fullName>
    </recommendedName>
</protein>
<keyword evidence="2 5" id="KW-0812">Transmembrane</keyword>
<evidence type="ECO:0000256" key="4">
    <source>
        <dbReference type="ARBA" id="ARBA00023136"/>
    </source>
</evidence>
<evidence type="ECO:0000256" key="5">
    <source>
        <dbReference type="SAM" id="Phobius"/>
    </source>
</evidence>
<evidence type="ECO:0000313" key="8">
    <source>
        <dbReference type="Proteomes" id="UP001501442"/>
    </source>
</evidence>